<comment type="caution">
    <text evidence="1">The sequence shown here is derived from an EMBL/GenBank/DDBJ whole genome shotgun (WGS) entry which is preliminary data.</text>
</comment>
<organism evidence="1 2">
    <name type="scientific">Aldrovandia affinis</name>
    <dbReference type="NCBI Taxonomy" id="143900"/>
    <lineage>
        <taxon>Eukaryota</taxon>
        <taxon>Metazoa</taxon>
        <taxon>Chordata</taxon>
        <taxon>Craniata</taxon>
        <taxon>Vertebrata</taxon>
        <taxon>Euteleostomi</taxon>
        <taxon>Actinopterygii</taxon>
        <taxon>Neopterygii</taxon>
        <taxon>Teleostei</taxon>
        <taxon>Notacanthiformes</taxon>
        <taxon>Halosauridae</taxon>
        <taxon>Aldrovandia</taxon>
    </lineage>
</organism>
<evidence type="ECO:0000313" key="2">
    <source>
        <dbReference type="Proteomes" id="UP001221898"/>
    </source>
</evidence>
<proteinExistence type="predicted"/>
<reference evidence="1" key="1">
    <citation type="journal article" date="2023" name="Science">
        <title>Genome structures resolve the early diversification of teleost fishes.</title>
        <authorList>
            <person name="Parey E."/>
            <person name="Louis A."/>
            <person name="Montfort J."/>
            <person name="Bouchez O."/>
            <person name="Roques C."/>
            <person name="Iampietro C."/>
            <person name="Lluch J."/>
            <person name="Castinel A."/>
            <person name="Donnadieu C."/>
            <person name="Desvignes T."/>
            <person name="Floi Bucao C."/>
            <person name="Jouanno E."/>
            <person name="Wen M."/>
            <person name="Mejri S."/>
            <person name="Dirks R."/>
            <person name="Jansen H."/>
            <person name="Henkel C."/>
            <person name="Chen W.J."/>
            <person name="Zahm M."/>
            <person name="Cabau C."/>
            <person name="Klopp C."/>
            <person name="Thompson A.W."/>
            <person name="Robinson-Rechavi M."/>
            <person name="Braasch I."/>
            <person name="Lecointre G."/>
            <person name="Bobe J."/>
            <person name="Postlethwait J.H."/>
            <person name="Berthelot C."/>
            <person name="Roest Crollius H."/>
            <person name="Guiguen Y."/>
        </authorList>
    </citation>
    <scope>NUCLEOTIDE SEQUENCE</scope>
    <source>
        <strain evidence="1">NC1722</strain>
    </source>
</reference>
<dbReference type="EMBL" id="JAINUG010000024">
    <property type="protein sequence ID" value="KAJ8411075.1"/>
    <property type="molecule type" value="Genomic_DNA"/>
</dbReference>
<sequence>MVNPHWLEAAYRLTTSLLCTARPQPARLGAKPAVIDTRCGCTYCPQLSKMSSLSSGVDLSLDNIRGKAMKCESSKMFIVVDDRHFVQTFQCAKRTLNLREGLEEELLLHWTALS</sequence>
<keyword evidence="2" id="KW-1185">Reference proteome</keyword>
<dbReference type="Proteomes" id="UP001221898">
    <property type="component" value="Unassembled WGS sequence"/>
</dbReference>
<name>A0AAD7WW08_9TELE</name>
<protein>
    <submittedName>
        <fullName evidence="1">Uncharacterized protein</fullName>
    </submittedName>
</protein>
<gene>
    <name evidence="1" type="ORF">AAFF_G00181100</name>
</gene>
<evidence type="ECO:0000313" key="1">
    <source>
        <dbReference type="EMBL" id="KAJ8411075.1"/>
    </source>
</evidence>
<accession>A0AAD7WW08</accession>
<dbReference type="AlphaFoldDB" id="A0AAD7WW08"/>